<keyword evidence="2" id="KW-1185">Reference proteome</keyword>
<gene>
    <name evidence="1" type="ORF">CLUMA_CG017362</name>
</gene>
<dbReference type="Proteomes" id="UP000183832">
    <property type="component" value="Unassembled WGS sequence"/>
</dbReference>
<dbReference type="EMBL" id="CVRI01000063">
    <property type="protein sequence ID" value="CRL04263.1"/>
    <property type="molecule type" value="Genomic_DNA"/>
</dbReference>
<reference evidence="1 2" key="1">
    <citation type="submission" date="2015-04" db="EMBL/GenBank/DDBJ databases">
        <authorList>
            <person name="Syromyatnikov M.Y."/>
            <person name="Popov V.N."/>
        </authorList>
    </citation>
    <scope>NUCLEOTIDE SEQUENCE [LARGE SCALE GENOMIC DNA]</scope>
</reference>
<evidence type="ECO:0000313" key="1">
    <source>
        <dbReference type="EMBL" id="CRL04263.1"/>
    </source>
</evidence>
<protein>
    <submittedName>
        <fullName evidence="1">CLUMA_CG017362, isoform A</fullName>
    </submittedName>
</protein>
<proteinExistence type="predicted"/>
<organism evidence="1 2">
    <name type="scientific">Clunio marinus</name>
    <dbReference type="NCBI Taxonomy" id="568069"/>
    <lineage>
        <taxon>Eukaryota</taxon>
        <taxon>Metazoa</taxon>
        <taxon>Ecdysozoa</taxon>
        <taxon>Arthropoda</taxon>
        <taxon>Hexapoda</taxon>
        <taxon>Insecta</taxon>
        <taxon>Pterygota</taxon>
        <taxon>Neoptera</taxon>
        <taxon>Endopterygota</taxon>
        <taxon>Diptera</taxon>
        <taxon>Nematocera</taxon>
        <taxon>Chironomoidea</taxon>
        <taxon>Chironomidae</taxon>
        <taxon>Clunio</taxon>
    </lineage>
</organism>
<evidence type="ECO:0000313" key="2">
    <source>
        <dbReference type="Proteomes" id="UP000183832"/>
    </source>
</evidence>
<name>A0A1J1IVR0_9DIPT</name>
<dbReference type="AlphaFoldDB" id="A0A1J1IVR0"/>
<accession>A0A1J1IVR0</accession>
<sequence length="87" mass="10146">MENVKMKHKLYLIDEFKQKHYSDGNEAFRCVYFGKVACFINLTSNFTLNILMRHFSEMTVYYQTNSKHAQSNDALNVGERIISGVES</sequence>